<keyword evidence="1" id="KW-1003">Cell membrane</keyword>
<feature type="compositionally biased region" description="Basic and acidic residues" evidence="5">
    <location>
        <begin position="581"/>
        <end position="591"/>
    </location>
</feature>
<evidence type="ECO:0000256" key="6">
    <source>
        <dbReference type="SAM" id="Phobius"/>
    </source>
</evidence>
<keyword evidence="2 6" id="KW-0812">Transmembrane</keyword>
<evidence type="ECO:0000313" key="9">
    <source>
        <dbReference type="Proteomes" id="UP000003688"/>
    </source>
</evidence>
<accession>B9XFD1</accession>
<dbReference type="Gene3D" id="3.40.50.410">
    <property type="entry name" value="von Willebrand factor, type A domain"/>
    <property type="match status" value="1"/>
</dbReference>
<feature type="region of interest" description="Disordered" evidence="5">
    <location>
        <begin position="495"/>
        <end position="657"/>
    </location>
</feature>
<feature type="compositionally biased region" description="Basic and acidic residues" evidence="5">
    <location>
        <begin position="600"/>
        <end position="610"/>
    </location>
</feature>
<evidence type="ECO:0000256" key="2">
    <source>
        <dbReference type="ARBA" id="ARBA00022692"/>
    </source>
</evidence>
<dbReference type="InterPro" id="IPR050768">
    <property type="entry name" value="UPF0353/GerABKA_families"/>
</dbReference>
<feature type="compositionally biased region" description="Low complexity" evidence="5">
    <location>
        <begin position="542"/>
        <end position="556"/>
    </location>
</feature>
<dbReference type="Pfam" id="PF14559">
    <property type="entry name" value="TPR_19"/>
    <property type="match status" value="1"/>
</dbReference>
<evidence type="ECO:0000256" key="1">
    <source>
        <dbReference type="ARBA" id="ARBA00022475"/>
    </source>
</evidence>
<dbReference type="AlphaFoldDB" id="B9XFD1"/>
<organism evidence="8 9">
    <name type="scientific">Pedosphaera parvula (strain Ellin514)</name>
    <dbReference type="NCBI Taxonomy" id="320771"/>
    <lineage>
        <taxon>Bacteria</taxon>
        <taxon>Pseudomonadati</taxon>
        <taxon>Verrucomicrobiota</taxon>
        <taxon>Pedosphaerae</taxon>
        <taxon>Pedosphaerales</taxon>
        <taxon>Pedosphaeraceae</taxon>
        <taxon>Pedosphaera</taxon>
    </lineage>
</organism>
<comment type="caution">
    <text evidence="8">The sequence shown here is derived from an EMBL/GenBank/DDBJ whole genome shotgun (WGS) entry which is preliminary data.</text>
</comment>
<evidence type="ECO:0000256" key="3">
    <source>
        <dbReference type="ARBA" id="ARBA00022989"/>
    </source>
</evidence>
<dbReference type="InterPro" id="IPR002035">
    <property type="entry name" value="VWF_A"/>
</dbReference>
<feature type="transmembrane region" description="Helical" evidence="6">
    <location>
        <begin position="57"/>
        <end position="78"/>
    </location>
</feature>
<sequence>MTFAAKPMLWLLLVLILPLIAFFWWAWRKRQQLMTQFTSARLLGHLKVGVSPSRQKFRMALVVAAVVFLILTLARPQWGFTLEEARQRGLDILVAIDTSNSMLAEDIQPNRLARARLAALDLMHRARTDRMGLVAFAGTAFLQCPLTLDDAAFSQSIDSLDTRTISEGGTALAEAINTARETFKNEKDNHKVLVLFTDGEDQDMGAVSAAEKAAAEGMLIFTIGIGTPDGELLRIKDERGRVDYIRDEQGQPVKSRLNEKLLQEIAEATKGFYLPLRGTKTMDMLYEQGIAPLPKSDKASTLLKRFHERYHWPLSIAIILLIAETFLPDRKRTRPEESRMRSQTSSAMPTSTVAILLLLALPLSTFASPSQAFREYQAGKYQDALKDYENSLQRKSNDPRLHFNAGTAAYQTQQYDEATKQFNDTLNSQDIQLQQQAYYNLGNTYFRLGQSDKDEKKKQEAWENALKHYESALKLNQQDQDAQFNHQFVQTQLEELKKKQQQQQQNQSKDQSKQNSKDQNQKNQESQDKQDQQNQEKDSQSKSDQQTQNKSQQGKNGQEKKDQGQESNKQDQEKSQSQAKNQKEQSEKKDQAAQNQAAQSKEKSEEEQREAAMMAAGQMTPQQAKQLLDSQKGEEEVLRLGPSSEKQLGRNRSLKNW</sequence>
<name>B9XFD1_PEDPL</name>
<dbReference type="InterPro" id="IPR036465">
    <property type="entry name" value="vWFA_dom_sf"/>
</dbReference>
<evidence type="ECO:0000256" key="4">
    <source>
        <dbReference type="ARBA" id="ARBA00023136"/>
    </source>
</evidence>
<keyword evidence="3 6" id="KW-1133">Transmembrane helix</keyword>
<evidence type="ECO:0000259" key="7">
    <source>
        <dbReference type="PROSITE" id="PS50234"/>
    </source>
</evidence>
<proteinExistence type="predicted"/>
<dbReference type="SUPFAM" id="SSF53300">
    <property type="entry name" value="vWA-like"/>
    <property type="match status" value="1"/>
</dbReference>
<dbReference type="Pfam" id="PF13519">
    <property type="entry name" value="VWA_2"/>
    <property type="match status" value="1"/>
</dbReference>
<feature type="compositionally biased region" description="Basic and acidic residues" evidence="5">
    <location>
        <begin position="557"/>
        <end position="574"/>
    </location>
</feature>
<keyword evidence="9" id="KW-1185">Reference proteome</keyword>
<dbReference type="InterPro" id="IPR019734">
    <property type="entry name" value="TPR_rpt"/>
</dbReference>
<dbReference type="InterPro" id="IPR011990">
    <property type="entry name" value="TPR-like_helical_dom_sf"/>
</dbReference>
<dbReference type="Pfam" id="PF07584">
    <property type="entry name" value="BatA"/>
    <property type="match status" value="1"/>
</dbReference>
<gene>
    <name evidence="8" type="ORF">Cflav_PD4316</name>
</gene>
<dbReference type="OrthoDB" id="9807628at2"/>
<feature type="compositionally biased region" description="Basic and acidic residues" evidence="5">
    <location>
        <begin position="510"/>
        <end position="541"/>
    </location>
</feature>
<dbReference type="STRING" id="320771.Cflav_PD4316"/>
<keyword evidence="4 6" id="KW-0472">Membrane</keyword>
<dbReference type="EMBL" id="ABOX02000010">
    <property type="protein sequence ID" value="EEF61295.1"/>
    <property type="molecule type" value="Genomic_DNA"/>
</dbReference>
<evidence type="ECO:0000256" key="5">
    <source>
        <dbReference type="SAM" id="MobiDB-lite"/>
    </source>
</evidence>
<reference evidence="8 9" key="1">
    <citation type="journal article" date="2011" name="J. Bacteriol.">
        <title>Genome sequence of 'Pedosphaera parvula' Ellin514, an aerobic Verrucomicrobial isolate from pasture soil.</title>
        <authorList>
            <person name="Kant R."/>
            <person name="van Passel M.W."/>
            <person name="Sangwan P."/>
            <person name="Palva A."/>
            <person name="Lucas S."/>
            <person name="Copeland A."/>
            <person name="Lapidus A."/>
            <person name="Glavina Del Rio T."/>
            <person name="Dalin E."/>
            <person name="Tice H."/>
            <person name="Bruce D."/>
            <person name="Goodwin L."/>
            <person name="Pitluck S."/>
            <person name="Chertkov O."/>
            <person name="Larimer F.W."/>
            <person name="Land M.L."/>
            <person name="Hauser L."/>
            <person name="Brettin T.S."/>
            <person name="Detter J.C."/>
            <person name="Han S."/>
            <person name="de Vos W.M."/>
            <person name="Janssen P.H."/>
            <person name="Smidt H."/>
        </authorList>
    </citation>
    <scope>NUCLEOTIDE SEQUENCE [LARGE SCALE GENOMIC DNA]</scope>
    <source>
        <strain evidence="8 9">Ellin514</strain>
    </source>
</reference>
<feature type="transmembrane region" description="Helical" evidence="6">
    <location>
        <begin position="7"/>
        <end position="27"/>
    </location>
</feature>
<dbReference type="PANTHER" id="PTHR22550">
    <property type="entry name" value="SPORE GERMINATION PROTEIN"/>
    <property type="match status" value="1"/>
</dbReference>
<dbReference type="PROSITE" id="PS50234">
    <property type="entry name" value="VWFA"/>
    <property type="match status" value="1"/>
</dbReference>
<dbReference type="InterPro" id="IPR024163">
    <property type="entry name" value="Aerotolerance_reg_N"/>
</dbReference>
<feature type="compositionally biased region" description="Polar residues" evidence="5">
    <location>
        <begin position="620"/>
        <end position="629"/>
    </location>
</feature>
<feature type="domain" description="VWFA" evidence="7">
    <location>
        <begin position="91"/>
        <end position="265"/>
    </location>
</feature>
<dbReference type="SMART" id="SM00327">
    <property type="entry name" value="VWA"/>
    <property type="match status" value="1"/>
</dbReference>
<dbReference type="Gene3D" id="1.25.40.10">
    <property type="entry name" value="Tetratricopeptide repeat domain"/>
    <property type="match status" value="1"/>
</dbReference>
<evidence type="ECO:0000313" key="8">
    <source>
        <dbReference type="EMBL" id="EEF61295.1"/>
    </source>
</evidence>
<dbReference type="SMART" id="SM00028">
    <property type="entry name" value="TPR"/>
    <property type="match status" value="3"/>
</dbReference>
<dbReference type="PANTHER" id="PTHR22550:SF5">
    <property type="entry name" value="LEUCINE ZIPPER PROTEIN 4"/>
    <property type="match status" value="1"/>
</dbReference>
<dbReference type="Proteomes" id="UP000003688">
    <property type="component" value="Unassembled WGS sequence"/>
</dbReference>
<dbReference type="SUPFAM" id="SSF48452">
    <property type="entry name" value="TPR-like"/>
    <property type="match status" value="1"/>
</dbReference>
<protein>
    <submittedName>
        <fullName evidence="8">von Willebrand factor type A</fullName>
    </submittedName>
</protein>